<feature type="repeat" description="ANK" evidence="3">
    <location>
        <begin position="143"/>
        <end position="175"/>
    </location>
</feature>
<evidence type="ECO:0000313" key="5">
    <source>
        <dbReference type="Proteomes" id="UP000054408"/>
    </source>
</evidence>
<dbReference type="Gene3D" id="1.25.40.20">
    <property type="entry name" value="Ankyrin repeat-containing domain"/>
    <property type="match status" value="2"/>
</dbReference>
<evidence type="ECO:0000256" key="3">
    <source>
        <dbReference type="PROSITE-ProRule" id="PRU00023"/>
    </source>
</evidence>
<evidence type="ECO:0000256" key="2">
    <source>
        <dbReference type="ARBA" id="ARBA00023043"/>
    </source>
</evidence>
<evidence type="ECO:0000256" key="1">
    <source>
        <dbReference type="ARBA" id="ARBA00022737"/>
    </source>
</evidence>
<dbReference type="SUPFAM" id="SSF48403">
    <property type="entry name" value="Ankyrin repeat"/>
    <property type="match status" value="1"/>
</dbReference>
<dbReference type="PROSITE" id="PS50088">
    <property type="entry name" value="ANK_REPEAT"/>
    <property type="match status" value="2"/>
</dbReference>
<keyword evidence="5" id="KW-1185">Reference proteome</keyword>
<dbReference type="Pfam" id="PF12796">
    <property type="entry name" value="Ank_2"/>
    <property type="match status" value="2"/>
</dbReference>
<reference evidence="4 5" key="1">
    <citation type="submission" date="2010-05" db="EMBL/GenBank/DDBJ databases">
        <title>The Genome Sequence of Thecamonas trahens ATCC 50062.</title>
        <authorList>
            <consortium name="The Broad Institute Genome Sequencing Platform"/>
            <person name="Russ C."/>
            <person name="Cuomo C."/>
            <person name="Shea T."/>
            <person name="Young S.K."/>
            <person name="Zeng Q."/>
            <person name="Koehrsen M."/>
            <person name="Haas B."/>
            <person name="Borodovsky M."/>
            <person name="Guigo R."/>
            <person name="Alvarado L."/>
            <person name="Berlin A."/>
            <person name="Bochicchio J."/>
            <person name="Borenstein D."/>
            <person name="Chapman S."/>
            <person name="Chen Z."/>
            <person name="Freedman E."/>
            <person name="Gellesch M."/>
            <person name="Goldberg J."/>
            <person name="Griggs A."/>
            <person name="Gujja S."/>
            <person name="Heilman E."/>
            <person name="Heiman D."/>
            <person name="Hepburn T."/>
            <person name="Howarth C."/>
            <person name="Jen D."/>
            <person name="Larson L."/>
            <person name="Mehta T."/>
            <person name="Park D."/>
            <person name="Pearson M."/>
            <person name="Roberts A."/>
            <person name="Saif S."/>
            <person name="Shenoy N."/>
            <person name="Sisk P."/>
            <person name="Stolte C."/>
            <person name="Sykes S."/>
            <person name="Thomson T."/>
            <person name="Walk T."/>
            <person name="White J."/>
            <person name="Yandava C."/>
            <person name="Burger G."/>
            <person name="Gray M.W."/>
            <person name="Holland P.W.H."/>
            <person name="King N."/>
            <person name="Lang F.B.F."/>
            <person name="Roger A.J."/>
            <person name="Ruiz-Trillo I."/>
            <person name="Lander E."/>
            <person name="Nusbaum C."/>
        </authorList>
    </citation>
    <scope>NUCLEOTIDE SEQUENCE [LARGE SCALE GENOMIC DNA]</scope>
    <source>
        <strain evidence="4 5">ATCC 50062</strain>
    </source>
</reference>
<name>A0A0L0DRL6_THETB</name>
<accession>A0A0L0DRL6</accession>
<keyword evidence="1" id="KW-0677">Repeat</keyword>
<dbReference type="OrthoDB" id="194358at2759"/>
<dbReference type="eggNOG" id="KOG0508">
    <property type="taxonomic scope" value="Eukaryota"/>
</dbReference>
<evidence type="ECO:0000313" key="4">
    <source>
        <dbReference type="EMBL" id="KNC54940.1"/>
    </source>
</evidence>
<dbReference type="PANTHER" id="PTHR24173">
    <property type="entry name" value="ANKYRIN REPEAT CONTAINING"/>
    <property type="match status" value="1"/>
</dbReference>
<dbReference type="GeneID" id="25568466"/>
<keyword evidence="2 3" id="KW-0040">ANK repeat</keyword>
<sequence>MSEDSSKDVAGMTDAAGAEVVPEKVWRALPMAPLPRHMWEEAEAVEASAMSSADKADRHTFAEIRESLPPHTVGVDPAGIVLTMEERLVRAADAGEVDLVEELLATPGIDVDRMVYLTWSTEYLGFLDPKVASMQTLSVAIKWQASALYMAARSGNAEIVQMLVEAGADVEVGSSRLAPPLIAACFCNHRDVAELLLGYGANVHGAARGGYTSALAAAQEGHLEMVKWLWDEHECRAKARDGSTALHIACIEGHMDVVRWLVEEARCELNALDSRGFTPLCVATERGHVDVVSWLLAQPDIEVPQQAFGMSLADVAVWGGSLETVLAVAAARGPNFSPQHGLRLAVEETDAEVVKLVLAHVGTLSARDVVAAGALNRVTALRLFAAHNAMHGNSIDFETCTSIVASRIRGDSLSLRWMEWWAGIAALTTEWSYELHKWFPSRVRAAIEQVLIIARARRDNAYAAASTTFLPHLPNELLMVLFSWIATPPWPEADVS</sequence>
<feature type="repeat" description="ANK" evidence="3">
    <location>
        <begin position="241"/>
        <end position="263"/>
    </location>
</feature>
<dbReference type="STRING" id="461836.A0A0L0DRL6"/>
<dbReference type="SMART" id="SM00248">
    <property type="entry name" value="ANK"/>
    <property type="match status" value="7"/>
</dbReference>
<dbReference type="EMBL" id="GL349493">
    <property type="protein sequence ID" value="KNC54940.1"/>
    <property type="molecule type" value="Genomic_DNA"/>
</dbReference>
<dbReference type="PROSITE" id="PS50297">
    <property type="entry name" value="ANK_REP_REGION"/>
    <property type="match status" value="2"/>
</dbReference>
<dbReference type="AlphaFoldDB" id="A0A0L0DRL6"/>
<dbReference type="InterPro" id="IPR036770">
    <property type="entry name" value="Ankyrin_rpt-contain_sf"/>
</dbReference>
<dbReference type="Proteomes" id="UP000054408">
    <property type="component" value="Unassembled WGS sequence"/>
</dbReference>
<dbReference type="PANTHER" id="PTHR24173:SF74">
    <property type="entry name" value="ANKYRIN REPEAT DOMAIN-CONTAINING PROTEIN 16"/>
    <property type="match status" value="1"/>
</dbReference>
<protein>
    <submittedName>
        <fullName evidence="4">Uncharacterized protein</fullName>
    </submittedName>
</protein>
<dbReference type="InterPro" id="IPR002110">
    <property type="entry name" value="Ankyrin_rpt"/>
</dbReference>
<proteinExistence type="predicted"/>
<dbReference type="RefSeq" id="XP_013753390.1">
    <property type="nucleotide sequence ID" value="XM_013897936.1"/>
</dbReference>
<gene>
    <name evidence="4" type="ORF">AMSG_10181</name>
</gene>
<organism evidence="4 5">
    <name type="scientific">Thecamonas trahens ATCC 50062</name>
    <dbReference type="NCBI Taxonomy" id="461836"/>
    <lineage>
        <taxon>Eukaryota</taxon>
        <taxon>Apusozoa</taxon>
        <taxon>Apusomonadida</taxon>
        <taxon>Apusomonadidae</taxon>
        <taxon>Thecamonas</taxon>
    </lineage>
</organism>